<evidence type="ECO:0000313" key="2">
    <source>
        <dbReference type="Proteomes" id="UP000248329"/>
    </source>
</evidence>
<sequence length="155" mass="16814">MKEISTSSGLGGILNAFRNITKESKRITFVGTPGFCAPFAELIAYPIRDAGKELAFVANLDFDDAKKIVFTSHGMQMAGTTDATADTVVILGGLAMPKISVDVHALKSMIDRIHGGDGMLIGVCFMSIFELAGWYDILDFDYMIDTHTSVKILEK</sequence>
<name>A0AC61L0W2_9EURY</name>
<organism evidence="1 2">
    <name type="scientific">Candidatus Methanogaster sp</name>
    <dbReference type="NCBI Taxonomy" id="3386292"/>
    <lineage>
        <taxon>Archaea</taxon>
        <taxon>Methanobacteriati</taxon>
        <taxon>Methanobacteriota</taxon>
        <taxon>Stenosarchaea group</taxon>
        <taxon>Methanomicrobia</taxon>
        <taxon>Methanosarcinales</taxon>
        <taxon>ANME-2 cluster</taxon>
        <taxon>Candidatus Methanogasteraceae</taxon>
        <taxon>Candidatus Methanogaster</taxon>
    </lineage>
</organism>
<protein>
    <submittedName>
        <fullName evidence="1">DUF2124 domain-containing protein</fullName>
    </submittedName>
</protein>
<proteinExistence type="predicted"/>
<gene>
    <name evidence="1" type="ORF">C4B59_11670</name>
</gene>
<comment type="caution">
    <text evidence="1">The sequence shown here is derived from an EMBL/GenBank/DDBJ whole genome shotgun (WGS) entry which is preliminary data.</text>
</comment>
<accession>A0AC61L0W2</accession>
<dbReference type="EMBL" id="PQXF01000026">
    <property type="protein sequence ID" value="PXF59311.1"/>
    <property type="molecule type" value="Genomic_DNA"/>
</dbReference>
<reference evidence="1" key="1">
    <citation type="submission" date="2018-01" db="EMBL/GenBank/DDBJ databases">
        <authorList>
            <person name="Krukenberg V."/>
        </authorList>
    </citation>
    <scope>NUCLEOTIDE SEQUENCE</scope>
    <source>
        <strain evidence="1">E20ANME2</strain>
    </source>
</reference>
<dbReference type="Proteomes" id="UP000248329">
    <property type="component" value="Unassembled WGS sequence"/>
</dbReference>
<evidence type="ECO:0000313" key="1">
    <source>
        <dbReference type="EMBL" id="PXF59311.1"/>
    </source>
</evidence>